<gene>
    <name evidence="7" type="ORF">HYPSUDRAFT_178666</name>
</gene>
<keyword evidence="3 6" id="KW-1133">Transmembrane helix</keyword>
<feature type="region of interest" description="Disordered" evidence="5">
    <location>
        <begin position="308"/>
        <end position="414"/>
    </location>
</feature>
<evidence type="ECO:0000256" key="2">
    <source>
        <dbReference type="ARBA" id="ARBA00022692"/>
    </source>
</evidence>
<dbReference type="GO" id="GO:0007189">
    <property type="term" value="P:adenylate cyclase-activating G protein-coupled receptor signaling pathway"/>
    <property type="evidence" value="ECO:0007669"/>
    <property type="project" value="TreeGrafter"/>
</dbReference>
<feature type="transmembrane region" description="Helical" evidence="6">
    <location>
        <begin position="131"/>
        <end position="150"/>
    </location>
</feature>
<dbReference type="GO" id="GO:0005886">
    <property type="term" value="C:plasma membrane"/>
    <property type="evidence" value="ECO:0007669"/>
    <property type="project" value="TreeGrafter"/>
</dbReference>
<evidence type="ECO:0000256" key="4">
    <source>
        <dbReference type="ARBA" id="ARBA00023136"/>
    </source>
</evidence>
<reference evidence="8" key="1">
    <citation type="submission" date="2014-04" db="EMBL/GenBank/DDBJ databases">
        <title>Evolutionary Origins and Diversification of the Mycorrhizal Mutualists.</title>
        <authorList>
            <consortium name="DOE Joint Genome Institute"/>
            <consortium name="Mycorrhizal Genomics Consortium"/>
            <person name="Kohler A."/>
            <person name="Kuo A."/>
            <person name="Nagy L.G."/>
            <person name="Floudas D."/>
            <person name="Copeland A."/>
            <person name="Barry K.W."/>
            <person name="Cichocki N."/>
            <person name="Veneault-Fourrey C."/>
            <person name="LaButti K."/>
            <person name="Lindquist E.A."/>
            <person name="Lipzen A."/>
            <person name="Lundell T."/>
            <person name="Morin E."/>
            <person name="Murat C."/>
            <person name="Riley R."/>
            <person name="Ohm R."/>
            <person name="Sun H."/>
            <person name="Tunlid A."/>
            <person name="Henrissat B."/>
            <person name="Grigoriev I.V."/>
            <person name="Hibbett D.S."/>
            <person name="Martin F."/>
        </authorList>
    </citation>
    <scope>NUCLEOTIDE SEQUENCE [LARGE SCALE GENOMIC DNA]</scope>
    <source>
        <strain evidence="8">FD-334 SS-4</strain>
    </source>
</reference>
<dbReference type="Gene3D" id="1.20.1070.10">
    <property type="entry name" value="Rhodopsin 7-helix transmembrane proteins"/>
    <property type="match status" value="1"/>
</dbReference>
<sequence>MTDFSFNERLGVFIAIEASCLSAASALFILGLAVYKWLRRTVSSWGRGVTRSPDASDSSLFLNLMVADFIQALGYMPSIRWMMQAHITEGHLCTAQAVIKQVGIVGVAMTSLAIAVHTFAVLVLRWRAPRYITRMMVVGVWVFAAIDIGVPNAVHRHQKYYGDTGYWCWIQNNFRVEQIVTEYLWVWISGFTMAILYTIMFLVIRGWFIIDNGIHWHKNYAPSYPNNVQIESDEEKQTKAIANLMLFYPAVYIVCFFPNSLSRWLWFEGFNTPYQFTLFASTLFALSGTFNVILFFLTRPELVVGSKADDTEEEALPLHQRRDSAGRGTGKLGHLPERPYTDIPAEQPDFNPATLTNHGGFRGSPSSVTVPLPSRGSYTASSGTYHPARQVPYARSKESASLFEEEEDYGRLPG</sequence>
<dbReference type="SUPFAM" id="SSF81321">
    <property type="entry name" value="Family A G protein-coupled receptor-like"/>
    <property type="match status" value="1"/>
</dbReference>
<evidence type="ECO:0000256" key="1">
    <source>
        <dbReference type="ARBA" id="ARBA00004141"/>
    </source>
</evidence>
<evidence type="ECO:0000256" key="5">
    <source>
        <dbReference type="SAM" id="MobiDB-lite"/>
    </source>
</evidence>
<keyword evidence="8" id="KW-1185">Reference proteome</keyword>
<feature type="transmembrane region" description="Helical" evidence="6">
    <location>
        <begin position="12"/>
        <end position="38"/>
    </location>
</feature>
<keyword evidence="2 6" id="KW-0812">Transmembrane</keyword>
<dbReference type="PANTHER" id="PTHR23112:SF37">
    <property type="entry name" value="G PROTEIN-COUPLED RECEPTOR GPR1"/>
    <property type="match status" value="1"/>
</dbReference>
<feature type="transmembrane region" description="Helical" evidence="6">
    <location>
        <begin position="246"/>
        <end position="266"/>
    </location>
</feature>
<name>A0A0D2Q759_HYPSF</name>
<keyword evidence="4 6" id="KW-0472">Membrane</keyword>
<dbReference type="PANTHER" id="PTHR23112">
    <property type="entry name" value="G PROTEIN-COUPLED RECEPTOR 157-RELATED"/>
    <property type="match status" value="1"/>
</dbReference>
<dbReference type="Proteomes" id="UP000054270">
    <property type="component" value="Unassembled WGS sequence"/>
</dbReference>
<accession>A0A0D2Q759</accession>
<comment type="subcellular location">
    <subcellularLocation>
        <location evidence="1">Membrane</location>
        <topology evidence="1">Multi-pass membrane protein</topology>
    </subcellularLocation>
</comment>
<feature type="transmembrane region" description="Helical" evidence="6">
    <location>
        <begin position="59"/>
        <end position="82"/>
    </location>
</feature>
<dbReference type="OrthoDB" id="100006at2759"/>
<feature type="transmembrane region" description="Helical" evidence="6">
    <location>
        <begin position="278"/>
        <end position="297"/>
    </location>
</feature>
<dbReference type="CDD" id="cd00637">
    <property type="entry name" value="7tm_classA_rhodopsin-like"/>
    <property type="match status" value="1"/>
</dbReference>
<dbReference type="AlphaFoldDB" id="A0A0D2Q759"/>
<evidence type="ECO:0000313" key="7">
    <source>
        <dbReference type="EMBL" id="KJA27605.1"/>
    </source>
</evidence>
<organism evidence="7 8">
    <name type="scientific">Hypholoma sublateritium (strain FD-334 SS-4)</name>
    <dbReference type="NCBI Taxonomy" id="945553"/>
    <lineage>
        <taxon>Eukaryota</taxon>
        <taxon>Fungi</taxon>
        <taxon>Dikarya</taxon>
        <taxon>Basidiomycota</taxon>
        <taxon>Agaricomycotina</taxon>
        <taxon>Agaricomycetes</taxon>
        <taxon>Agaricomycetidae</taxon>
        <taxon>Agaricales</taxon>
        <taxon>Agaricineae</taxon>
        <taxon>Strophariaceae</taxon>
        <taxon>Hypholoma</taxon>
    </lineage>
</organism>
<evidence type="ECO:0000313" key="8">
    <source>
        <dbReference type="Proteomes" id="UP000054270"/>
    </source>
</evidence>
<evidence type="ECO:0000256" key="3">
    <source>
        <dbReference type="ARBA" id="ARBA00022989"/>
    </source>
</evidence>
<dbReference type="EMBL" id="KN817523">
    <property type="protein sequence ID" value="KJA27605.1"/>
    <property type="molecule type" value="Genomic_DNA"/>
</dbReference>
<proteinExistence type="predicted"/>
<dbReference type="OMA" id="YLGYNQY"/>
<feature type="transmembrane region" description="Helical" evidence="6">
    <location>
        <begin position="102"/>
        <end position="124"/>
    </location>
</feature>
<protein>
    <submittedName>
        <fullName evidence="7">Uncharacterized protein</fullName>
    </submittedName>
</protein>
<dbReference type="GO" id="GO:0004930">
    <property type="term" value="F:G protein-coupled receptor activity"/>
    <property type="evidence" value="ECO:0007669"/>
    <property type="project" value="TreeGrafter"/>
</dbReference>
<feature type="transmembrane region" description="Helical" evidence="6">
    <location>
        <begin position="184"/>
        <end position="208"/>
    </location>
</feature>
<dbReference type="STRING" id="945553.A0A0D2Q759"/>
<evidence type="ECO:0000256" key="6">
    <source>
        <dbReference type="SAM" id="Phobius"/>
    </source>
</evidence>